<reference evidence="8 9" key="1">
    <citation type="submission" date="2022-04" db="EMBL/GenBank/DDBJ databases">
        <authorList>
            <person name="Grouzdev D.S."/>
            <person name="Pantiukh K.S."/>
            <person name="Krutkina M.S."/>
        </authorList>
    </citation>
    <scope>NUCLEOTIDE SEQUENCE [LARGE SCALE GENOMIC DNA]</scope>
    <source>
        <strain evidence="8 9">Jip08</strain>
    </source>
</reference>
<feature type="transmembrane region" description="Helical" evidence="6">
    <location>
        <begin position="300"/>
        <end position="320"/>
    </location>
</feature>
<sequence>MVETIGKPSPPPETPPPAAPLPAAGDLPRWHGDGLIARSVRFALTVMAPIVCGLVVGVDTWMIYAMLTCILGFTLDKGGPVLERLVWIGAAGVVVLAGTGIGTLVAHHTGLVILAFALAGALYALVESIDAGAAAAARFLCLTLAVGALYAPVQPLDLPVVAGFVLYAWLVSLGWDVAVRLWRPSAAPDPRALLARLRATERERWIFAGAVAISVPLALFTSLALGLHRPYWALIAIVLVLRADSLASRQLMRQQILGTLLGILAALAFGFLFTAHAALLTGMAVAALLRWPAQQLNGTLGAAALTAFIMLLLEVVAGGVGGAARDIVERLVDVMVGCVFAFVALELDRLGQRLLRRR</sequence>
<reference evidence="9" key="2">
    <citation type="submission" date="2023-07" db="EMBL/GenBank/DDBJ databases">
        <title>Ancylobacter moscoviensis sp. nov., facultatively methylotrophic bacteria from activated sludge and the reclassification of Starkeya novella (Starkey 1934) Kelly et al. 2000 as Ancylobacter novellus comb. nov., Starkeya koreensis Im et al. 2006 as Ancylobacter koreensis comb.nov., Angulomicrobium tetraedrale Vasil'eva et al. 1986 as Ancylobacter tetraedralis comb. nov., Angulomicrobium amanitiforme Fritz et al. 2004 as Ancylobacter amanitiformis comb. nov. and Methylorhabdus multivorans Doronina et al. 1996 as Ancylobacter multivorans comb. nov. and emended description of the genus Ancylobacter.</title>
        <authorList>
            <person name="Doronina N."/>
            <person name="Chemodurova A."/>
            <person name="Grouzdev D."/>
            <person name="Koziaeva V."/>
            <person name="Shi W."/>
            <person name="Wu L."/>
            <person name="Kaparullina E."/>
        </authorList>
    </citation>
    <scope>NUCLEOTIDE SEQUENCE [LARGE SCALE GENOMIC DNA]</scope>
    <source>
        <strain evidence="9">Jip08</strain>
    </source>
</reference>
<protein>
    <submittedName>
        <fullName evidence="8">FUSC family protein</fullName>
    </submittedName>
</protein>
<feature type="transmembrane region" description="Helical" evidence="6">
    <location>
        <begin position="85"/>
        <end position="104"/>
    </location>
</feature>
<evidence type="ECO:0000313" key="8">
    <source>
        <dbReference type="EMBL" id="MCK0207204.1"/>
    </source>
</evidence>
<dbReference type="RefSeq" id="WP_247198992.1">
    <property type="nucleotide sequence ID" value="NZ_JALKCG010000001.1"/>
</dbReference>
<keyword evidence="9" id="KW-1185">Reference proteome</keyword>
<evidence type="ECO:0000256" key="3">
    <source>
        <dbReference type="ARBA" id="ARBA00022989"/>
    </source>
</evidence>
<accession>A0ABT0DJ27</accession>
<evidence type="ECO:0000256" key="4">
    <source>
        <dbReference type="ARBA" id="ARBA00023136"/>
    </source>
</evidence>
<name>A0ABT0DJ27_9HYPH</name>
<feature type="region of interest" description="Disordered" evidence="5">
    <location>
        <begin position="1"/>
        <end position="23"/>
    </location>
</feature>
<feature type="transmembrane region" description="Helical" evidence="6">
    <location>
        <begin position="110"/>
        <end position="126"/>
    </location>
</feature>
<keyword evidence="4 6" id="KW-0472">Membrane</keyword>
<feature type="transmembrane region" description="Helical" evidence="6">
    <location>
        <begin position="133"/>
        <end position="152"/>
    </location>
</feature>
<feature type="transmembrane region" description="Helical" evidence="6">
    <location>
        <begin position="46"/>
        <end position="73"/>
    </location>
</feature>
<feature type="domain" description="Integral membrane bound transporter" evidence="7">
    <location>
        <begin position="217"/>
        <end position="343"/>
    </location>
</feature>
<feature type="transmembrane region" description="Helical" evidence="6">
    <location>
        <begin position="260"/>
        <end position="288"/>
    </location>
</feature>
<evidence type="ECO:0000259" key="7">
    <source>
        <dbReference type="Pfam" id="PF13515"/>
    </source>
</evidence>
<dbReference type="EMBL" id="JALKCG010000001">
    <property type="protein sequence ID" value="MCK0207204.1"/>
    <property type="molecule type" value="Genomic_DNA"/>
</dbReference>
<evidence type="ECO:0000256" key="6">
    <source>
        <dbReference type="SAM" id="Phobius"/>
    </source>
</evidence>
<evidence type="ECO:0000256" key="5">
    <source>
        <dbReference type="SAM" id="MobiDB-lite"/>
    </source>
</evidence>
<feature type="compositionally biased region" description="Pro residues" evidence="5">
    <location>
        <begin position="8"/>
        <end position="20"/>
    </location>
</feature>
<evidence type="ECO:0000256" key="2">
    <source>
        <dbReference type="ARBA" id="ARBA00022692"/>
    </source>
</evidence>
<gene>
    <name evidence="8" type="ORF">MWN33_04060</name>
</gene>
<keyword evidence="3 6" id="KW-1133">Transmembrane helix</keyword>
<evidence type="ECO:0000256" key="1">
    <source>
        <dbReference type="ARBA" id="ARBA00004141"/>
    </source>
</evidence>
<dbReference type="InterPro" id="IPR049453">
    <property type="entry name" value="Memb_transporter_dom"/>
</dbReference>
<proteinExistence type="predicted"/>
<feature type="transmembrane region" description="Helical" evidence="6">
    <location>
        <begin position="164"/>
        <end position="183"/>
    </location>
</feature>
<feature type="transmembrane region" description="Helical" evidence="6">
    <location>
        <begin position="204"/>
        <end position="225"/>
    </location>
</feature>
<dbReference type="Pfam" id="PF13515">
    <property type="entry name" value="FUSC_2"/>
    <property type="match status" value="1"/>
</dbReference>
<comment type="caution">
    <text evidence="8">The sequence shown here is derived from an EMBL/GenBank/DDBJ whole genome shotgun (WGS) entry which is preliminary data.</text>
</comment>
<keyword evidence="2 6" id="KW-0812">Transmembrane</keyword>
<organism evidence="8 9">
    <name type="scientific">Ancylobacter koreensis</name>
    <dbReference type="NCBI Taxonomy" id="266121"/>
    <lineage>
        <taxon>Bacteria</taxon>
        <taxon>Pseudomonadati</taxon>
        <taxon>Pseudomonadota</taxon>
        <taxon>Alphaproteobacteria</taxon>
        <taxon>Hyphomicrobiales</taxon>
        <taxon>Xanthobacteraceae</taxon>
        <taxon>Ancylobacter</taxon>
    </lineage>
</organism>
<dbReference type="Proteomes" id="UP001202867">
    <property type="component" value="Unassembled WGS sequence"/>
</dbReference>
<evidence type="ECO:0000313" key="9">
    <source>
        <dbReference type="Proteomes" id="UP001202867"/>
    </source>
</evidence>
<comment type="subcellular location">
    <subcellularLocation>
        <location evidence="1">Membrane</location>
        <topology evidence="1">Multi-pass membrane protein</topology>
    </subcellularLocation>
</comment>